<evidence type="ECO:0000313" key="2">
    <source>
        <dbReference type="Proteomes" id="UP000034805"/>
    </source>
</evidence>
<dbReference type="Proteomes" id="UP000034805">
    <property type="component" value="Unassembled WGS sequence"/>
</dbReference>
<proteinExistence type="predicted"/>
<protein>
    <submittedName>
        <fullName evidence="1">Uncharacterized protein</fullName>
    </submittedName>
</protein>
<gene>
    <name evidence="1" type="ORF">Z043_109153</name>
</gene>
<comment type="caution">
    <text evidence="1">The sequence shown here is derived from an EMBL/GenBank/DDBJ whole genome shotgun (WGS) entry which is preliminary data.</text>
</comment>
<dbReference type="PANTHER" id="PTHR16110">
    <property type="entry name" value="TBC1 DOMAIN FAMILY MEMBER 19"/>
    <property type="match status" value="1"/>
</dbReference>
<evidence type="ECO:0000313" key="1">
    <source>
        <dbReference type="EMBL" id="KPP71893.1"/>
    </source>
</evidence>
<reference evidence="1 2" key="1">
    <citation type="submission" date="2015-08" db="EMBL/GenBank/DDBJ databases">
        <title>The genome of the Asian arowana (Scleropages formosus).</title>
        <authorList>
            <person name="Tan M.H."/>
            <person name="Gan H.M."/>
            <person name="Croft L.J."/>
            <person name="Austin C.M."/>
        </authorList>
    </citation>
    <scope>NUCLEOTIDE SEQUENCE [LARGE SCALE GENOMIC DNA]</scope>
    <source>
        <strain evidence="1">Aro1</strain>
    </source>
</reference>
<name>A0A0P7YVA1_SCLFO</name>
<dbReference type="AlphaFoldDB" id="A0A0P7YVA1"/>
<sequence length="231" mass="25438">MSSYTRLHCRQKERGRKRRLGLVGQFCPCDFPSSPCWTDLSHFRPVYAPKDFLEASRPTVMWFQVLTSLRNPNLDSSDEASCRSHLGLIQVSLNVKDIPEMREFFCELSLEKGQLGIDDHTSFPPDLFESDHICLGKKGWGGKIRVVRDMSVSASTHKPVVCGVTAGSPGHGVTGGEEQRRTNRLRTVLPAVQQCPPPPGQVTQQQPEPSATLLGGDSRAVAFGMASASFL</sequence>
<dbReference type="PANTHER" id="PTHR16110:SF1">
    <property type="entry name" value="TBC1 DOMAIN FAMILY MEMBER 19"/>
    <property type="match status" value="1"/>
</dbReference>
<accession>A0A0P7YVA1</accession>
<organism evidence="1 2">
    <name type="scientific">Scleropages formosus</name>
    <name type="common">Asian bonytongue</name>
    <name type="synonym">Osteoglossum formosum</name>
    <dbReference type="NCBI Taxonomy" id="113540"/>
    <lineage>
        <taxon>Eukaryota</taxon>
        <taxon>Metazoa</taxon>
        <taxon>Chordata</taxon>
        <taxon>Craniata</taxon>
        <taxon>Vertebrata</taxon>
        <taxon>Euteleostomi</taxon>
        <taxon>Actinopterygii</taxon>
        <taxon>Neopterygii</taxon>
        <taxon>Teleostei</taxon>
        <taxon>Osteoglossocephala</taxon>
        <taxon>Osteoglossomorpha</taxon>
        <taxon>Osteoglossiformes</taxon>
        <taxon>Osteoglossidae</taxon>
        <taxon>Scleropages</taxon>
    </lineage>
</organism>
<dbReference type="InterPro" id="IPR042507">
    <property type="entry name" value="TBC1D19"/>
</dbReference>
<dbReference type="EMBL" id="JARO02002791">
    <property type="protein sequence ID" value="KPP71893.1"/>
    <property type="molecule type" value="Genomic_DNA"/>
</dbReference>